<dbReference type="InterPro" id="IPR051204">
    <property type="entry name" value="ABC_transp_perm/SBD"/>
</dbReference>
<dbReference type="GO" id="GO:0043190">
    <property type="term" value="C:ATP-binding cassette (ABC) transporter complex"/>
    <property type="evidence" value="ECO:0007669"/>
    <property type="project" value="InterPro"/>
</dbReference>
<evidence type="ECO:0000259" key="10">
    <source>
        <dbReference type="PROSITE" id="PS50928"/>
    </source>
</evidence>
<comment type="caution">
    <text evidence="11">The sequence shown here is derived from an EMBL/GenBank/DDBJ whole genome shotgun (WGS) entry which is preliminary data.</text>
</comment>
<dbReference type="InterPro" id="IPR007210">
    <property type="entry name" value="ABC_Gly_betaine_transp_sub-bd"/>
</dbReference>
<keyword evidence="14" id="KW-1185">Reference proteome</keyword>
<gene>
    <name evidence="11" type="ORF">C1SCF055_LOCUS66</name>
</gene>
<organism evidence="11">
    <name type="scientific">Cladocopium goreaui</name>
    <dbReference type="NCBI Taxonomy" id="2562237"/>
    <lineage>
        <taxon>Eukaryota</taxon>
        <taxon>Sar</taxon>
        <taxon>Alveolata</taxon>
        <taxon>Dinophyceae</taxon>
        <taxon>Suessiales</taxon>
        <taxon>Symbiodiniaceae</taxon>
        <taxon>Cladocopium</taxon>
    </lineage>
</organism>
<dbReference type="GO" id="GO:0031460">
    <property type="term" value="P:glycine betaine transport"/>
    <property type="evidence" value="ECO:0007669"/>
    <property type="project" value="TreeGrafter"/>
</dbReference>
<dbReference type="Gene3D" id="3.40.190.10">
    <property type="entry name" value="Periplasmic binding protein-like II"/>
    <property type="match status" value="1"/>
</dbReference>
<dbReference type="OrthoDB" id="10248543at2759"/>
<dbReference type="InterPro" id="IPR035906">
    <property type="entry name" value="MetI-like_sf"/>
</dbReference>
<accession>A0A9P1BDQ7</accession>
<evidence type="ECO:0000256" key="8">
    <source>
        <dbReference type="SAM" id="Coils"/>
    </source>
</evidence>
<evidence type="ECO:0000256" key="4">
    <source>
        <dbReference type="ARBA" id="ARBA00022989"/>
    </source>
</evidence>
<comment type="subcellular location">
    <subcellularLocation>
        <location evidence="1">Membrane</location>
        <topology evidence="1">Multi-pass membrane protein</topology>
    </subcellularLocation>
</comment>
<name>A0A9P1BDQ7_9DINO</name>
<dbReference type="Proteomes" id="UP001152797">
    <property type="component" value="Unassembled WGS sequence"/>
</dbReference>
<evidence type="ECO:0000256" key="7">
    <source>
        <dbReference type="ARBA" id="ARBA00035652"/>
    </source>
</evidence>
<dbReference type="Gene3D" id="1.10.3720.10">
    <property type="entry name" value="MetI-like"/>
    <property type="match status" value="1"/>
</dbReference>
<evidence type="ECO:0000313" key="12">
    <source>
        <dbReference type="EMBL" id="CAL1124851.1"/>
    </source>
</evidence>
<sequence length="712" mass="78586">MAAIAVVSWYSRDGSEVSIGSKSFIESIVLGELAEGVLLDAGIEAEHDRQSMQAQLSWQAANNGEIDLYAEYTGTLMRELLAEENLQTLDELRDELAKRGLKITAPLGFRNNYGLGMQEETAQRLGIESISDLADHPELKFRFSDPFMAREDCWPSLQENYHLPQRDVRGMNHDLAYVALVNGACDVIDIYTTDAEIEHFNLRVLRDDLQHFPAYEAVVLYRSDLVDRHPEVEQALSRLEGVIDEQEMMALNAQVKYGKQQAPEVASAYLADDLGINIETNLETWQQRLLRNTLEHLRLVTVSLTAAIIVALPLGVIAAGKRRVGQVILAVVGVVQTIPSLALLAFMVPLLGVGVRPAMMALFLYSLLPIVRNTHAGLHDIPSQIRDSAYALGLPASARLFRVELPMASRSIMAGIKTSAVINVGTAALGGLIAAGGFGQPIMTGLSRLDMQMVVWQGAVPASILALVVQGVFELAERLIVPKGLRKGQIVMRVLGCLCLLVALFTGDVQADEEQFSPEARKRIAELQREITLLKAENKRLKDALGESEDARADKGVQPGQVQHSIVTIFRDMPADLQPGKAWDKVRLPKVYKWLETELTGVPFESVMLVSKIKVGRNRNSKNPSDAWRAAIYFRPLELGYEGKLFAQYIGEKFPHPLILDGDAAFAKEMQAIPVGKKLTVTGKISQVQLMPTTFEGFWKVNILLQDYGVGF</sequence>
<dbReference type="EMBL" id="CAMXCT020000001">
    <property type="protein sequence ID" value="CAL1124851.1"/>
    <property type="molecule type" value="Genomic_DNA"/>
</dbReference>
<dbReference type="PANTHER" id="PTHR30177:SF4">
    <property type="entry name" value="OSMOPROTECTANT IMPORT PERMEASE PROTEIN OSMW"/>
    <property type="match status" value="1"/>
</dbReference>
<dbReference type="PANTHER" id="PTHR30177">
    <property type="entry name" value="GLYCINE BETAINE/L-PROLINE TRANSPORT SYSTEM PERMEASE PROTEIN PROW"/>
    <property type="match status" value="1"/>
</dbReference>
<dbReference type="Pfam" id="PF04069">
    <property type="entry name" value="OpuAC"/>
    <property type="match status" value="1"/>
</dbReference>
<feature type="transmembrane region" description="Helical" evidence="9">
    <location>
        <begin position="420"/>
        <end position="442"/>
    </location>
</feature>
<dbReference type="CDD" id="cd06261">
    <property type="entry name" value="TM_PBP2"/>
    <property type="match status" value="1"/>
</dbReference>
<dbReference type="FunFam" id="1.10.3720.10:FF:000001">
    <property type="entry name" value="Glycine betaine ABC transporter, permease"/>
    <property type="match status" value="1"/>
</dbReference>
<feature type="transmembrane region" description="Helical" evidence="9">
    <location>
        <begin position="297"/>
        <end position="320"/>
    </location>
</feature>
<feature type="transmembrane region" description="Helical" evidence="9">
    <location>
        <begin position="327"/>
        <end position="348"/>
    </location>
</feature>
<evidence type="ECO:0000256" key="6">
    <source>
        <dbReference type="ARBA" id="ARBA00035642"/>
    </source>
</evidence>
<dbReference type="InterPro" id="IPR000515">
    <property type="entry name" value="MetI-like"/>
</dbReference>
<keyword evidence="4 9" id="KW-1133">Transmembrane helix</keyword>
<dbReference type="GO" id="GO:0022857">
    <property type="term" value="F:transmembrane transporter activity"/>
    <property type="evidence" value="ECO:0007669"/>
    <property type="project" value="InterPro"/>
</dbReference>
<dbReference type="EMBL" id="CAMXCT030000001">
    <property type="protein sequence ID" value="CAL4758788.1"/>
    <property type="molecule type" value="Genomic_DNA"/>
</dbReference>
<proteinExistence type="inferred from homology"/>
<feature type="coiled-coil region" evidence="8">
    <location>
        <begin position="517"/>
        <end position="554"/>
    </location>
</feature>
<evidence type="ECO:0000313" key="14">
    <source>
        <dbReference type="Proteomes" id="UP001152797"/>
    </source>
</evidence>
<dbReference type="AlphaFoldDB" id="A0A9P1BDQ7"/>
<protein>
    <submittedName>
        <fullName evidence="13">Glycine betaine/carnitine/choline transport system permease protein OpuCB</fullName>
    </submittedName>
</protein>
<evidence type="ECO:0000313" key="11">
    <source>
        <dbReference type="EMBL" id="CAI3971476.1"/>
    </source>
</evidence>
<evidence type="ECO:0000256" key="9">
    <source>
        <dbReference type="SAM" id="Phobius"/>
    </source>
</evidence>
<reference evidence="11" key="1">
    <citation type="submission" date="2022-10" db="EMBL/GenBank/DDBJ databases">
        <authorList>
            <person name="Chen Y."/>
            <person name="Dougan E. K."/>
            <person name="Chan C."/>
            <person name="Rhodes N."/>
            <person name="Thang M."/>
        </authorList>
    </citation>
    <scope>NUCLEOTIDE SEQUENCE</scope>
</reference>
<dbReference type="Gene3D" id="3.40.190.120">
    <property type="entry name" value="Osmoprotection protein (prox), domain 2"/>
    <property type="match status" value="1"/>
</dbReference>
<feature type="transmembrane region" description="Helical" evidence="9">
    <location>
        <begin position="454"/>
        <end position="476"/>
    </location>
</feature>
<evidence type="ECO:0000256" key="3">
    <source>
        <dbReference type="ARBA" id="ARBA00022692"/>
    </source>
</evidence>
<evidence type="ECO:0000313" key="13">
    <source>
        <dbReference type="EMBL" id="CAL4758788.1"/>
    </source>
</evidence>
<evidence type="ECO:0000256" key="5">
    <source>
        <dbReference type="ARBA" id="ARBA00023136"/>
    </source>
</evidence>
<dbReference type="Pfam" id="PF00528">
    <property type="entry name" value="BPD_transp_1"/>
    <property type="match status" value="1"/>
</dbReference>
<reference evidence="12" key="2">
    <citation type="submission" date="2024-04" db="EMBL/GenBank/DDBJ databases">
        <authorList>
            <person name="Chen Y."/>
            <person name="Shah S."/>
            <person name="Dougan E. K."/>
            <person name="Thang M."/>
            <person name="Chan C."/>
        </authorList>
    </citation>
    <scope>NUCLEOTIDE SEQUENCE [LARGE SCALE GENOMIC DNA]</scope>
</reference>
<comment type="similarity">
    <text evidence="6">In the C-terminal section; belongs to the OsmX family.</text>
</comment>
<keyword evidence="3 9" id="KW-0812">Transmembrane</keyword>
<dbReference type="SUPFAM" id="SSF53850">
    <property type="entry name" value="Periplasmic binding protein-like II"/>
    <property type="match status" value="1"/>
</dbReference>
<comment type="similarity">
    <text evidence="7">In the N-terminal section; belongs to the binding-protein-dependent transport system permease family.</text>
</comment>
<keyword evidence="2" id="KW-0813">Transport</keyword>
<feature type="transmembrane region" description="Helical" evidence="9">
    <location>
        <begin position="354"/>
        <end position="371"/>
    </location>
</feature>
<feature type="transmembrane region" description="Helical" evidence="9">
    <location>
        <begin position="488"/>
        <end position="507"/>
    </location>
</feature>
<evidence type="ECO:0000256" key="1">
    <source>
        <dbReference type="ARBA" id="ARBA00004141"/>
    </source>
</evidence>
<dbReference type="PROSITE" id="PS50928">
    <property type="entry name" value="ABC_TM1"/>
    <property type="match status" value="1"/>
</dbReference>
<keyword evidence="8" id="KW-0175">Coiled coil</keyword>
<keyword evidence="5 9" id="KW-0472">Membrane</keyword>
<dbReference type="SUPFAM" id="SSF161098">
    <property type="entry name" value="MetI-like"/>
    <property type="match status" value="1"/>
</dbReference>
<evidence type="ECO:0000256" key="2">
    <source>
        <dbReference type="ARBA" id="ARBA00022448"/>
    </source>
</evidence>
<feature type="domain" description="ABC transmembrane type-1" evidence="10">
    <location>
        <begin position="293"/>
        <end position="477"/>
    </location>
</feature>
<dbReference type="EMBL" id="CAMXCT010000001">
    <property type="protein sequence ID" value="CAI3971476.1"/>
    <property type="molecule type" value="Genomic_DNA"/>
</dbReference>